<dbReference type="KEGG" id="tpol:Mal48_06470"/>
<name>A0A517QIH7_9PLAN</name>
<sequence>MSSVRVIKHRTWSTAFCAGGCFLMLTLLALSQSGCLNSLVMAGKVILGDPKQPSGFEVATGKSLVEEEKQILIHCSAPSYISSEHDTLTSDLQLELISRMRRNGLLVMSPDAAADVLDNYSGQFDPKLLAMEMEDVGYIFHIQVDSFSFREDNSPNLFRGRTKGRVIGYEVRGEEGGRHSVQVYDQQFSTQHPGTHPIPSDQMPKSVFIRRFIDKLADDLGHSFYSVHTGELFAQ</sequence>
<protein>
    <submittedName>
        <fullName evidence="1">Uncharacterized protein</fullName>
    </submittedName>
</protein>
<dbReference type="Proteomes" id="UP000315724">
    <property type="component" value="Chromosome"/>
</dbReference>
<evidence type="ECO:0000313" key="1">
    <source>
        <dbReference type="EMBL" id="QDT31414.1"/>
    </source>
</evidence>
<gene>
    <name evidence="1" type="ORF">Mal48_06470</name>
</gene>
<accession>A0A517QIH7</accession>
<dbReference type="EMBL" id="CP036267">
    <property type="protein sequence ID" value="QDT31414.1"/>
    <property type="molecule type" value="Genomic_DNA"/>
</dbReference>
<keyword evidence="2" id="KW-1185">Reference proteome</keyword>
<organism evidence="1 2">
    <name type="scientific">Thalassoglobus polymorphus</name>
    <dbReference type="NCBI Taxonomy" id="2527994"/>
    <lineage>
        <taxon>Bacteria</taxon>
        <taxon>Pseudomonadati</taxon>
        <taxon>Planctomycetota</taxon>
        <taxon>Planctomycetia</taxon>
        <taxon>Planctomycetales</taxon>
        <taxon>Planctomycetaceae</taxon>
        <taxon>Thalassoglobus</taxon>
    </lineage>
</organism>
<proteinExistence type="predicted"/>
<evidence type="ECO:0000313" key="2">
    <source>
        <dbReference type="Proteomes" id="UP000315724"/>
    </source>
</evidence>
<reference evidence="1 2" key="1">
    <citation type="submission" date="2019-02" db="EMBL/GenBank/DDBJ databases">
        <title>Deep-cultivation of Planctomycetes and their phenomic and genomic characterization uncovers novel biology.</title>
        <authorList>
            <person name="Wiegand S."/>
            <person name="Jogler M."/>
            <person name="Boedeker C."/>
            <person name="Pinto D."/>
            <person name="Vollmers J."/>
            <person name="Rivas-Marin E."/>
            <person name="Kohn T."/>
            <person name="Peeters S.H."/>
            <person name="Heuer A."/>
            <person name="Rast P."/>
            <person name="Oberbeckmann S."/>
            <person name="Bunk B."/>
            <person name="Jeske O."/>
            <person name="Meyerdierks A."/>
            <person name="Storesund J.E."/>
            <person name="Kallscheuer N."/>
            <person name="Luecker S."/>
            <person name="Lage O.M."/>
            <person name="Pohl T."/>
            <person name="Merkel B.J."/>
            <person name="Hornburger P."/>
            <person name="Mueller R.-W."/>
            <person name="Bruemmer F."/>
            <person name="Labrenz M."/>
            <person name="Spormann A.M."/>
            <person name="Op den Camp H."/>
            <person name="Overmann J."/>
            <person name="Amann R."/>
            <person name="Jetten M.S.M."/>
            <person name="Mascher T."/>
            <person name="Medema M.H."/>
            <person name="Devos D.P."/>
            <person name="Kaster A.-K."/>
            <person name="Ovreas L."/>
            <person name="Rohde M."/>
            <person name="Galperin M.Y."/>
            <person name="Jogler C."/>
        </authorList>
    </citation>
    <scope>NUCLEOTIDE SEQUENCE [LARGE SCALE GENOMIC DNA]</scope>
    <source>
        <strain evidence="1 2">Mal48</strain>
    </source>
</reference>
<dbReference type="AlphaFoldDB" id="A0A517QIH7"/>